<dbReference type="Proteomes" id="UP001055102">
    <property type="component" value="Unassembled WGS sequence"/>
</dbReference>
<keyword evidence="2" id="KW-1185">Reference proteome</keyword>
<reference evidence="1" key="1">
    <citation type="journal article" date="2021" name="Front. Microbiol.">
        <title>Comprehensive Comparative Genomics and Phenotyping of Methylobacterium Species.</title>
        <authorList>
            <person name="Alessa O."/>
            <person name="Ogura Y."/>
            <person name="Fujitani Y."/>
            <person name="Takami H."/>
            <person name="Hayashi T."/>
            <person name="Sahin N."/>
            <person name="Tani A."/>
        </authorList>
    </citation>
    <scope>NUCLEOTIDE SEQUENCE</scope>
    <source>
        <strain evidence="1">LMG 23639</strain>
    </source>
</reference>
<sequence>MSGDLGPIGFEAVVHAWKPTGRLRYAAKANTPCIPPALQQEWACENHGEREWRNVPFVVLAEPTAPLVPSPASSVQGGG</sequence>
<evidence type="ECO:0000313" key="1">
    <source>
        <dbReference type="EMBL" id="GJE08591.1"/>
    </source>
</evidence>
<gene>
    <name evidence="1" type="ORF">AOPFMNJM_3934</name>
</gene>
<comment type="caution">
    <text evidence="1">The sequence shown here is derived from an EMBL/GenBank/DDBJ whole genome shotgun (WGS) entry which is preliminary data.</text>
</comment>
<organism evidence="1 2">
    <name type="scientific">Methylobacterium jeotgali</name>
    <dbReference type="NCBI Taxonomy" id="381630"/>
    <lineage>
        <taxon>Bacteria</taxon>
        <taxon>Pseudomonadati</taxon>
        <taxon>Pseudomonadota</taxon>
        <taxon>Alphaproteobacteria</taxon>
        <taxon>Hyphomicrobiales</taxon>
        <taxon>Methylobacteriaceae</taxon>
        <taxon>Methylobacterium</taxon>
    </lineage>
</organism>
<dbReference type="EMBL" id="BPQR01000084">
    <property type="protein sequence ID" value="GJE08591.1"/>
    <property type="molecule type" value="Genomic_DNA"/>
</dbReference>
<evidence type="ECO:0000313" key="2">
    <source>
        <dbReference type="Proteomes" id="UP001055102"/>
    </source>
</evidence>
<accession>A0ABQ4SZF7</accession>
<reference evidence="1" key="2">
    <citation type="submission" date="2021-08" db="EMBL/GenBank/DDBJ databases">
        <authorList>
            <person name="Tani A."/>
            <person name="Ola A."/>
            <person name="Ogura Y."/>
            <person name="Katsura K."/>
            <person name="Hayashi T."/>
        </authorList>
    </citation>
    <scope>NUCLEOTIDE SEQUENCE</scope>
    <source>
        <strain evidence="1">LMG 23639</strain>
    </source>
</reference>
<protein>
    <submittedName>
        <fullName evidence="1">Uncharacterized protein</fullName>
    </submittedName>
</protein>
<name>A0ABQ4SZF7_9HYPH</name>
<proteinExistence type="predicted"/>